<feature type="domain" description="Peptidase C14 caspase" evidence="1">
    <location>
        <begin position="41"/>
        <end position="308"/>
    </location>
</feature>
<evidence type="ECO:0000313" key="4">
    <source>
        <dbReference type="Proteomes" id="UP001050975"/>
    </source>
</evidence>
<dbReference type="SUPFAM" id="SSF52129">
    <property type="entry name" value="Caspase-like"/>
    <property type="match status" value="1"/>
</dbReference>
<dbReference type="InterPro" id="IPR029030">
    <property type="entry name" value="Caspase-like_dom_sf"/>
</dbReference>
<accession>A0AAV3XLV1</accession>
<dbReference type="PIRSF" id="PIRSF007398">
    <property type="entry name" value="Sll0148_caspase"/>
    <property type="match status" value="1"/>
</dbReference>
<sequence>MKRRHFLQFSSSLLASLGISQLDLIHGANRYGKVLAQSTSRKLALLVGINNYNSGIRPLRGCLTDVEMQRELLIHRFGFNPKDLLEVTDTKATRSGMIAAFEEHLIKQAKPDDIVVFHFSGHGSRVIDPNPIGNKKLNSTLVPIDTITESPNLVRDIMGQTLFLLMSAVPTENLTIVLDSCYSGGGDRGNLVIRSARLDRGGDLQVSPEEFEYQQKWLKQLNLSPQEFQQRREKGIAKGVALTAAKDNQAATDAPFSGFSAGAFTYLLTRYLWQQTRNDTVGNIFVNLAMRTRDLAESSSIIQEPELEVKPGSNNQQKPLYFSEKITPGAEGIIRKPGNQIEFWLGGVASQSLEAFQAGSIFSLIDNQGKEIGQIEQQSRVGLVGYGKVIQDTSPSVIKDGVLLRERVRGIPTNLTLKLGLDEALGAEKAKAQTAITTVNRMEVVPIAQRGELHYILGRVTEEDLRQFQQQSISNPPPVGAVGLFTAGREPVIGSFGRVGESIEEAIQQRLRSQLRSLLAGRILRTLITGESSALKVRTTIKSIDNQGASGIVASRGNQESQIASFSQTIQFKPGTDIQIQIQNNEERNLYISAVLIDSSGNLVVLFPRDWDAPEDAALVAAGNLIAIPQPNDSFQFRLRGPSGTLEVLVLASVKPLRSALKGLQNIARSRNLGRGSPLGLADDEPVAVVDNLLGDLDEMTRAGIDVIPGGVQAVDTTQLAALSALIQVVE</sequence>
<evidence type="ECO:0000259" key="1">
    <source>
        <dbReference type="Pfam" id="PF00656"/>
    </source>
</evidence>
<dbReference type="GO" id="GO:0005737">
    <property type="term" value="C:cytoplasm"/>
    <property type="evidence" value="ECO:0007669"/>
    <property type="project" value="TreeGrafter"/>
</dbReference>
<proteinExistence type="predicted"/>
<dbReference type="Gene3D" id="3.40.50.1460">
    <property type="match status" value="1"/>
</dbReference>
<dbReference type="RefSeq" id="WP_226588367.1">
    <property type="nucleotide sequence ID" value="NZ_BLAY01000134.1"/>
</dbReference>
<dbReference type="InterPro" id="IPR011600">
    <property type="entry name" value="Pept_C14_caspase"/>
</dbReference>
<organism evidence="3 4">
    <name type="scientific">Microseira wollei NIES-4236</name>
    <dbReference type="NCBI Taxonomy" id="2530354"/>
    <lineage>
        <taxon>Bacteria</taxon>
        <taxon>Bacillati</taxon>
        <taxon>Cyanobacteriota</taxon>
        <taxon>Cyanophyceae</taxon>
        <taxon>Oscillatoriophycideae</taxon>
        <taxon>Aerosakkonematales</taxon>
        <taxon>Aerosakkonemataceae</taxon>
        <taxon>Microseira</taxon>
    </lineage>
</organism>
<protein>
    <submittedName>
        <fullName evidence="3">Peptidase C14, caspase catalytic subunit p20</fullName>
    </submittedName>
</protein>
<comment type="caution">
    <text evidence="3">The sequence shown here is derived from an EMBL/GenBank/DDBJ whole genome shotgun (WGS) entry which is preliminary data.</text>
</comment>
<dbReference type="InterPro" id="IPR011189">
    <property type="entry name" value="UCP_caspase_lke"/>
</dbReference>
<evidence type="ECO:0000259" key="2">
    <source>
        <dbReference type="Pfam" id="PF14326"/>
    </source>
</evidence>
<dbReference type="PANTHER" id="PTHR48104:SF30">
    <property type="entry name" value="METACASPASE-1"/>
    <property type="match status" value="1"/>
</dbReference>
<dbReference type="Pfam" id="PF14326">
    <property type="entry name" value="DUF4384"/>
    <property type="match status" value="1"/>
</dbReference>
<dbReference type="AlphaFoldDB" id="A0AAV3XLV1"/>
<name>A0AAV3XLV1_9CYAN</name>
<dbReference type="EMBL" id="BLAY01000134">
    <property type="protein sequence ID" value="GET41771.1"/>
    <property type="molecule type" value="Genomic_DNA"/>
</dbReference>
<dbReference type="Proteomes" id="UP001050975">
    <property type="component" value="Unassembled WGS sequence"/>
</dbReference>
<dbReference type="GO" id="GO:0004197">
    <property type="term" value="F:cysteine-type endopeptidase activity"/>
    <property type="evidence" value="ECO:0007669"/>
    <property type="project" value="InterPro"/>
</dbReference>
<keyword evidence="4" id="KW-1185">Reference proteome</keyword>
<dbReference type="PANTHER" id="PTHR48104">
    <property type="entry name" value="METACASPASE-4"/>
    <property type="match status" value="1"/>
</dbReference>
<dbReference type="GO" id="GO:0006508">
    <property type="term" value="P:proteolysis"/>
    <property type="evidence" value="ECO:0007669"/>
    <property type="project" value="InterPro"/>
</dbReference>
<dbReference type="Pfam" id="PF00656">
    <property type="entry name" value="Peptidase_C14"/>
    <property type="match status" value="1"/>
</dbReference>
<evidence type="ECO:0000313" key="3">
    <source>
        <dbReference type="EMBL" id="GET41771.1"/>
    </source>
</evidence>
<dbReference type="InterPro" id="IPR025493">
    <property type="entry name" value="DUF4384"/>
</dbReference>
<feature type="domain" description="DUF4384" evidence="2">
    <location>
        <begin position="572"/>
        <end position="656"/>
    </location>
</feature>
<reference evidence="3" key="1">
    <citation type="submission" date="2019-10" db="EMBL/GenBank/DDBJ databases">
        <title>Draft genome sequece of Microseira wollei NIES-4236.</title>
        <authorList>
            <person name="Yamaguchi H."/>
            <person name="Suzuki S."/>
            <person name="Kawachi M."/>
        </authorList>
    </citation>
    <scope>NUCLEOTIDE SEQUENCE</scope>
    <source>
        <strain evidence="3">NIES-4236</strain>
    </source>
</reference>
<gene>
    <name evidence="3" type="ORF">MiSe_65850</name>
</gene>
<dbReference type="InterPro" id="IPR050452">
    <property type="entry name" value="Metacaspase"/>
</dbReference>